<dbReference type="eggNOG" id="COG3266">
    <property type="taxonomic scope" value="Bacteria"/>
</dbReference>
<dbReference type="AlphaFoldDB" id="G9EQZ5"/>
<sequence length="100" mass="11226">MRPPVSFQDRDQTWVSSQNPQGYTIELAEGDKASKVAQTLYKTPKKDRMAQVKVQRDGKDYYRGVYGTFNSAADAQKALNALPPEIKSSATVRNWSSVQQ</sequence>
<dbReference type="Gene3D" id="3.30.70.1070">
    <property type="entry name" value="Sporulation related repeat"/>
    <property type="match status" value="1"/>
</dbReference>
<gene>
    <name evidence="2" type="ORF">LDG_7699</name>
</gene>
<reference evidence="2 3" key="1">
    <citation type="journal article" date="2011" name="BMC Genomics">
        <title>Insight into cross-talk between intra-amoebal pathogens.</title>
        <authorList>
            <person name="Gimenez G."/>
            <person name="Bertelli C."/>
            <person name="Moliner C."/>
            <person name="Robert C."/>
            <person name="Raoult D."/>
            <person name="Fournier P.E."/>
            <person name="Greub G."/>
        </authorList>
    </citation>
    <scope>NUCLEOTIDE SEQUENCE [LARGE SCALE GENOMIC DNA]</scope>
    <source>
        <strain evidence="2 3">LLAP12</strain>
    </source>
</reference>
<dbReference type="InterPro" id="IPR036680">
    <property type="entry name" value="SPOR-like_sf"/>
</dbReference>
<organism evidence="2 3">
    <name type="scientific">Legionella drancourtii LLAP12</name>
    <dbReference type="NCBI Taxonomy" id="658187"/>
    <lineage>
        <taxon>Bacteria</taxon>
        <taxon>Pseudomonadati</taxon>
        <taxon>Pseudomonadota</taxon>
        <taxon>Gammaproteobacteria</taxon>
        <taxon>Legionellales</taxon>
        <taxon>Legionellaceae</taxon>
        <taxon>Legionella</taxon>
    </lineage>
</organism>
<evidence type="ECO:0000313" key="2">
    <source>
        <dbReference type="EMBL" id="EHL30366.1"/>
    </source>
</evidence>
<dbReference type="GO" id="GO:0042834">
    <property type="term" value="F:peptidoglycan binding"/>
    <property type="evidence" value="ECO:0007669"/>
    <property type="project" value="InterPro"/>
</dbReference>
<protein>
    <recommendedName>
        <fullName evidence="1">SPOR domain-containing protein</fullName>
    </recommendedName>
</protein>
<dbReference type="HOGENOM" id="CLU_2302362_0_0_6"/>
<dbReference type="InterPro" id="IPR007730">
    <property type="entry name" value="SPOR-like_dom"/>
</dbReference>
<dbReference type="Pfam" id="PF05036">
    <property type="entry name" value="SPOR"/>
    <property type="match status" value="1"/>
</dbReference>
<dbReference type="STRING" id="658187.LDG_7699"/>
<keyword evidence="3" id="KW-1185">Reference proteome</keyword>
<feature type="domain" description="SPOR" evidence="1">
    <location>
        <begin position="22"/>
        <end position="91"/>
    </location>
</feature>
<evidence type="ECO:0000259" key="1">
    <source>
        <dbReference type="Pfam" id="PF05036"/>
    </source>
</evidence>
<evidence type="ECO:0000313" key="3">
    <source>
        <dbReference type="Proteomes" id="UP000002770"/>
    </source>
</evidence>
<dbReference type="EMBL" id="JH413832">
    <property type="protein sequence ID" value="EHL30366.1"/>
    <property type="molecule type" value="Genomic_DNA"/>
</dbReference>
<accession>G9EQZ5</accession>
<dbReference type="Proteomes" id="UP000002770">
    <property type="component" value="Unassembled WGS sequence"/>
</dbReference>
<dbReference type="InParanoid" id="G9EQZ5"/>
<name>G9EQZ5_9GAMM</name>
<proteinExistence type="predicted"/>